<evidence type="ECO:0000313" key="2">
    <source>
        <dbReference type="Proteomes" id="UP001652583"/>
    </source>
</evidence>
<dbReference type="InterPro" id="IPR029163">
    <property type="entry name" value="SAP25"/>
</dbReference>
<sequence length="412" mass="43375">MLGFCSSPHRAPPLHSQRLPSAGPATPAARGRPRDPGGSARHVVRKRAGRRRGGEAPRARRGAAGGEGREGREGASWGCEGRGGRHGRCGHGARSGWPALPSPARGVMLPGPPRRWDAGKEQALEEHGSSAGSDPGETSTFGEEALEEPGTPPQDSPQPRSRRPSWTRRELLLSRPPPGLAVDHSPGTPVALSPQMAWEVAPSRMTVLAPWDPNDKAKAGPRLVWCSVMLPSQGPSCAPGTSFSGRTLCHPSLWPLYEAASGRDLRSLAPATGHQNGEHEPRDAGFPVMCCEDVFVSDPLLPCGQRIPLYLSEASQQVMGSLKLLLPPPIMSPWILRTPSPGCPTAWLSGPELIALTGLLQMSQGPPRPVALEAPTPPAGPPDPVSDHPDPSGGPSCSHCTDPSAPQTPDTH</sequence>
<dbReference type="KEGG" id="aju:106987436"/>
<dbReference type="GO" id="GO:0006355">
    <property type="term" value="P:regulation of DNA-templated transcription"/>
    <property type="evidence" value="ECO:0007669"/>
    <property type="project" value="InterPro"/>
</dbReference>
<name>A0A6J1XZE1_ACIJB</name>
<proteinExistence type="predicted"/>
<gene>
    <name evidence="3" type="primary">SAP25</name>
</gene>
<organism evidence="2 3">
    <name type="scientific">Acinonyx jubatus</name>
    <name type="common">Cheetah</name>
    <dbReference type="NCBI Taxonomy" id="32536"/>
    <lineage>
        <taxon>Eukaryota</taxon>
        <taxon>Metazoa</taxon>
        <taxon>Chordata</taxon>
        <taxon>Craniata</taxon>
        <taxon>Vertebrata</taxon>
        <taxon>Euteleostomi</taxon>
        <taxon>Mammalia</taxon>
        <taxon>Eutheria</taxon>
        <taxon>Laurasiatheria</taxon>
        <taxon>Carnivora</taxon>
        <taxon>Feliformia</taxon>
        <taxon>Felidae</taxon>
        <taxon>Felinae</taxon>
        <taxon>Acinonyx</taxon>
    </lineage>
</organism>
<dbReference type="Pfam" id="PF15476">
    <property type="entry name" value="SAP25"/>
    <property type="match status" value="1"/>
</dbReference>
<feature type="compositionally biased region" description="Basic and acidic residues" evidence="1">
    <location>
        <begin position="114"/>
        <end position="128"/>
    </location>
</feature>
<dbReference type="AlphaFoldDB" id="A0A6J1XZE1"/>
<dbReference type="GO" id="GO:0005737">
    <property type="term" value="C:cytoplasm"/>
    <property type="evidence" value="ECO:0007669"/>
    <property type="project" value="InterPro"/>
</dbReference>
<feature type="compositionally biased region" description="Pro residues" evidence="1">
    <location>
        <begin position="375"/>
        <end position="384"/>
    </location>
</feature>
<dbReference type="RefSeq" id="XP_026897893.2">
    <property type="nucleotide sequence ID" value="XM_027042092.2"/>
</dbReference>
<protein>
    <submittedName>
        <fullName evidence="3">Histone deacetylase complex subunit SAP25 isoform X1</fullName>
    </submittedName>
</protein>
<feature type="compositionally biased region" description="Polar residues" evidence="1">
    <location>
        <begin position="398"/>
        <end position="412"/>
    </location>
</feature>
<dbReference type="GO" id="GO:0005634">
    <property type="term" value="C:nucleus"/>
    <property type="evidence" value="ECO:0007669"/>
    <property type="project" value="InterPro"/>
</dbReference>
<dbReference type="PANTHER" id="PTHR39231">
    <property type="entry name" value="HISTONE DEACETYLASE COMPLEX SUBUNIT SAP25"/>
    <property type="match status" value="1"/>
</dbReference>
<evidence type="ECO:0000313" key="3">
    <source>
        <dbReference type="RefSeq" id="XP_026897893.2"/>
    </source>
</evidence>
<dbReference type="PANTHER" id="PTHR39231:SF1">
    <property type="entry name" value="HISTONE DEACETYLASE COMPLEX SUBUNIT SAP25"/>
    <property type="match status" value="1"/>
</dbReference>
<feature type="region of interest" description="Disordered" evidence="1">
    <location>
        <begin position="364"/>
        <end position="412"/>
    </location>
</feature>
<keyword evidence="2" id="KW-1185">Reference proteome</keyword>
<dbReference type="Gene3D" id="6.10.140.710">
    <property type="match status" value="1"/>
</dbReference>
<dbReference type="Proteomes" id="UP001652583">
    <property type="component" value="Chromosome E3"/>
</dbReference>
<feature type="region of interest" description="Disordered" evidence="1">
    <location>
        <begin position="1"/>
        <end position="165"/>
    </location>
</feature>
<feature type="compositionally biased region" description="Basic residues" evidence="1">
    <location>
        <begin position="42"/>
        <end position="51"/>
    </location>
</feature>
<feature type="compositionally biased region" description="Polar residues" evidence="1">
    <location>
        <begin position="130"/>
        <end position="141"/>
    </location>
</feature>
<feature type="compositionally biased region" description="Low complexity" evidence="1">
    <location>
        <begin position="20"/>
        <end position="41"/>
    </location>
</feature>
<dbReference type="GeneID" id="106987436"/>
<accession>A0A6J1XZE1</accession>
<evidence type="ECO:0000256" key="1">
    <source>
        <dbReference type="SAM" id="MobiDB-lite"/>
    </source>
</evidence>
<reference evidence="3" key="1">
    <citation type="submission" date="2025-08" db="UniProtKB">
        <authorList>
            <consortium name="RefSeq"/>
        </authorList>
    </citation>
    <scope>IDENTIFICATION</scope>
    <source>
        <tissue evidence="3">Blood</tissue>
    </source>
</reference>